<gene>
    <name evidence="4" type="ORF">FLACHUCJ7_01954</name>
</gene>
<name>A0A6V6YYX1_9FLAO</name>
<feature type="DNA-binding region" description="H-T-H motif" evidence="2">
    <location>
        <begin position="25"/>
        <end position="44"/>
    </location>
</feature>
<dbReference type="EMBL" id="CAIJDO010000134">
    <property type="protein sequence ID" value="CAD0004683.1"/>
    <property type="molecule type" value="Genomic_DNA"/>
</dbReference>
<dbReference type="Pfam" id="PF00440">
    <property type="entry name" value="TetR_N"/>
    <property type="match status" value="1"/>
</dbReference>
<feature type="domain" description="HTH tetR-type" evidence="3">
    <location>
        <begin position="2"/>
        <end position="62"/>
    </location>
</feature>
<dbReference type="Proteomes" id="UP000556700">
    <property type="component" value="Unassembled WGS sequence"/>
</dbReference>
<evidence type="ECO:0000259" key="3">
    <source>
        <dbReference type="PROSITE" id="PS50977"/>
    </source>
</evidence>
<dbReference type="RefSeq" id="WP_031456446.1">
    <property type="nucleotide sequence ID" value="NZ_CAIJDO010000134.1"/>
</dbReference>
<dbReference type="PRINTS" id="PR00455">
    <property type="entry name" value="HTHTETR"/>
</dbReference>
<dbReference type="SUPFAM" id="SSF46689">
    <property type="entry name" value="Homeodomain-like"/>
    <property type="match status" value="1"/>
</dbReference>
<evidence type="ECO:0000313" key="4">
    <source>
        <dbReference type="EMBL" id="CAD0004683.1"/>
    </source>
</evidence>
<evidence type="ECO:0000256" key="1">
    <source>
        <dbReference type="ARBA" id="ARBA00023125"/>
    </source>
</evidence>
<dbReference type="InterPro" id="IPR050624">
    <property type="entry name" value="HTH-type_Tx_Regulator"/>
</dbReference>
<proteinExistence type="predicted"/>
<accession>A0A6V6YYX1</accession>
<keyword evidence="5" id="KW-1185">Reference proteome</keyword>
<evidence type="ECO:0000256" key="2">
    <source>
        <dbReference type="PROSITE-ProRule" id="PRU00335"/>
    </source>
</evidence>
<evidence type="ECO:0000313" key="5">
    <source>
        <dbReference type="Proteomes" id="UP000556700"/>
    </source>
</evidence>
<dbReference type="PANTHER" id="PTHR43479:SF11">
    <property type="entry name" value="ACREF_ENVCD OPERON REPRESSOR-RELATED"/>
    <property type="match status" value="1"/>
</dbReference>
<dbReference type="Gene3D" id="1.10.357.10">
    <property type="entry name" value="Tetracycline Repressor, domain 2"/>
    <property type="match status" value="1"/>
</dbReference>
<dbReference type="InterPro" id="IPR009057">
    <property type="entry name" value="Homeodomain-like_sf"/>
</dbReference>
<protein>
    <recommendedName>
        <fullName evidence="3">HTH tetR-type domain-containing protein</fullName>
    </recommendedName>
</protein>
<dbReference type="GO" id="GO:0003677">
    <property type="term" value="F:DNA binding"/>
    <property type="evidence" value="ECO:0007669"/>
    <property type="project" value="UniProtKB-UniRule"/>
</dbReference>
<keyword evidence="1 2" id="KW-0238">DNA-binding</keyword>
<dbReference type="PROSITE" id="PS50977">
    <property type="entry name" value="HTH_TETR_2"/>
    <property type="match status" value="1"/>
</dbReference>
<organism evidence="4 5">
    <name type="scientific">Flavobacterium chungangense</name>
    <dbReference type="NCBI Taxonomy" id="554283"/>
    <lineage>
        <taxon>Bacteria</taxon>
        <taxon>Pseudomonadati</taxon>
        <taxon>Bacteroidota</taxon>
        <taxon>Flavobacteriia</taxon>
        <taxon>Flavobacteriales</taxon>
        <taxon>Flavobacteriaceae</taxon>
        <taxon>Flavobacterium</taxon>
    </lineage>
</organism>
<comment type="caution">
    <text evidence="4">The sequence shown here is derived from an EMBL/GenBank/DDBJ whole genome shotgun (WGS) entry which is preliminary data.</text>
</comment>
<dbReference type="InterPro" id="IPR001647">
    <property type="entry name" value="HTH_TetR"/>
</dbReference>
<dbReference type="AlphaFoldDB" id="A0A6V6YYX1"/>
<reference evidence="4 5" key="1">
    <citation type="submission" date="2020-06" db="EMBL/GenBank/DDBJ databases">
        <authorList>
            <person name="Criscuolo A."/>
        </authorList>
    </citation>
    <scope>NUCLEOTIDE SEQUENCE [LARGE SCALE GENOMIC DNA]</scope>
    <source>
        <strain evidence="5">CIP 110025</strain>
    </source>
</reference>
<sequence>MKNKLQDIINTASLLFAGKGIKKTSVDLICHNCGISKKTFYQYFPDKETIVNEIVKKALVNTEKHIDKLRKIMADAPTELSTFFMYMQCNLSVFTPVFMSDLMKFYPKVYDLMLESKKSKFLPFFTENVKRGISEGYYRKSLDASITAALYFKQLDYALEDEIMLSEKFKFLSYINSFFLHGIVNRTGAEVLVSSFDEDNSGL</sequence>
<dbReference type="PANTHER" id="PTHR43479">
    <property type="entry name" value="ACREF/ENVCD OPERON REPRESSOR-RELATED"/>
    <property type="match status" value="1"/>
</dbReference>